<sequence length="251" mass="29583">MEQMRKVRKVHIGHRVTLRILMRTVRVQIAKLLMWRITPLKTMMGFMIRQPRMKVKKMKHIPFLETVKPLTKYVPETSQNNETDPQVFYGNDPFYVFFRLHHLLAIATDEVENKLIKLYVYEHMRKPGRFVDDLYNANMRVIVNDETIYRFSHSLIPETNRQTRLTIRLMDSGCEASEAPAFSVDPSLVPYRIAYVLGIEDSMVRKGRKKITRRSISQNDLANLSNGYLHQVQKFRKVLQSRIPESLCKMA</sequence>
<organism evidence="1">
    <name type="scientific">Tanacetum cinerariifolium</name>
    <name type="common">Dalmatian daisy</name>
    <name type="synonym">Chrysanthemum cinerariifolium</name>
    <dbReference type="NCBI Taxonomy" id="118510"/>
    <lineage>
        <taxon>Eukaryota</taxon>
        <taxon>Viridiplantae</taxon>
        <taxon>Streptophyta</taxon>
        <taxon>Embryophyta</taxon>
        <taxon>Tracheophyta</taxon>
        <taxon>Spermatophyta</taxon>
        <taxon>Magnoliopsida</taxon>
        <taxon>eudicotyledons</taxon>
        <taxon>Gunneridae</taxon>
        <taxon>Pentapetalae</taxon>
        <taxon>asterids</taxon>
        <taxon>campanulids</taxon>
        <taxon>Asterales</taxon>
        <taxon>Asteraceae</taxon>
        <taxon>Asteroideae</taxon>
        <taxon>Anthemideae</taxon>
        <taxon>Anthemidinae</taxon>
        <taxon>Tanacetum</taxon>
    </lineage>
</organism>
<gene>
    <name evidence="1" type="ORF">Tci_005263</name>
</gene>
<dbReference type="AlphaFoldDB" id="A0A6L2JBE4"/>
<proteinExistence type="predicted"/>
<reference evidence="1" key="1">
    <citation type="journal article" date="2019" name="Sci. Rep.">
        <title>Draft genome of Tanacetum cinerariifolium, the natural source of mosquito coil.</title>
        <authorList>
            <person name="Yamashiro T."/>
            <person name="Shiraishi A."/>
            <person name="Satake H."/>
            <person name="Nakayama K."/>
        </authorList>
    </citation>
    <scope>NUCLEOTIDE SEQUENCE</scope>
</reference>
<dbReference type="EMBL" id="BKCJ010000447">
    <property type="protein sequence ID" value="GEU33285.1"/>
    <property type="molecule type" value="Genomic_DNA"/>
</dbReference>
<comment type="caution">
    <text evidence="1">The sequence shown here is derived from an EMBL/GenBank/DDBJ whole genome shotgun (WGS) entry which is preliminary data.</text>
</comment>
<evidence type="ECO:0000313" key="1">
    <source>
        <dbReference type="EMBL" id="GEU33285.1"/>
    </source>
</evidence>
<name>A0A6L2JBE4_TANCI</name>
<protein>
    <submittedName>
        <fullName evidence="1">Uncharacterized protein</fullName>
    </submittedName>
</protein>
<accession>A0A6L2JBE4</accession>